<dbReference type="InterPro" id="IPR010917">
    <property type="entry name" value="TonB_rcpt_CS"/>
</dbReference>
<keyword evidence="11 14" id="KW-0472">Membrane</keyword>
<evidence type="ECO:0000256" key="5">
    <source>
        <dbReference type="ARBA" id="ARBA00022496"/>
    </source>
</evidence>
<dbReference type="InterPro" id="IPR010105">
    <property type="entry name" value="TonB_sidphr_rcpt"/>
</dbReference>
<dbReference type="GO" id="GO:0015344">
    <property type="term" value="F:siderophore uptake transmembrane transporter activity"/>
    <property type="evidence" value="ECO:0007669"/>
    <property type="project" value="TreeGrafter"/>
</dbReference>
<comment type="similarity">
    <text evidence="2 14 16">Belongs to the TonB-dependent receptor family.</text>
</comment>
<evidence type="ECO:0000259" key="19">
    <source>
        <dbReference type="Pfam" id="PF07715"/>
    </source>
</evidence>
<dbReference type="EMBL" id="JAUSRD010000001">
    <property type="protein sequence ID" value="MDP9891602.1"/>
    <property type="molecule type" value="Genomic_DNA"/>
</dbReference>
<sequence length="736" mass="80165">MGQASPARGRTVAPLPQLPQLPQLQWARLSRLSLGVGLAFGAGSALAQSAGATNSGNNSLAPVQIEASRHTPLAMDEPTQTGSRLGLTPLETPASIEVLTGDTIRARGDVSVVEAVTRATGITGSPGPGNGGTALAARGFTGHGSVMQLFDGTRLYAGAGTVTFPFDTWSVDRIEVLRGAASVMFGEGAIGGAINVVPKKPTRGPIQNEALVTAGSDATRQVAFGSGGAINDMLSYRFDISHRKTDGFMVRGDAESLAVGGAVRLDVSPQLQFTLSHDEGRQSPQRYYGVPLINGRVSSLTREQNYNPDDAEIKYRDRWTRFDAQWTPSDAVTVRNQLYRLDSKRHWRNSETYTYNATTRRVTRGDYLEIGHDQEQIGNRTDATFKHSLFGLKNQVLVGFDANRIDFQHTNDSPYGGRSVVDPFVFNPGYYASPVAYTPRYKTKTSTYAFFAEDKLAFNEQWSVVGSLRWDRAKVVRTDLQNAANNLQKTFEYATGRLGVVYAPDASQSFYAQVARAADPLTSVISTSATQAPFELSTGKQVEIGYKRQLAEGRGAWSIAAYRLEKDKLLSRSASDPTVNQQVGKQSSEGIEATLDLALTSTLRLEANIAKLRARYDDFNEVVGGRVISRAGNTPFGVPEEAANLDLNWRFLPQWEADFGVRYVGSRQVDAANSRKIGSYTVVDAGVSWQANPSLKLAFRAYNLANRTYPLSFSNSGNQWLLGRPRSFEVSALVKF</sequence>
<dbReference type="Proteomes" id="UP001242045">
    <property type="component" value="Unassembled WGS sequence"/>
</dbReference>
<dbReference type="NCBIfam" id="TIGR01783">
    <property type="entry name" value="TonB-siderophor"/>
    <property type="match status" value="1"/>
</dbReference>
<keyword evidence="10 16" id="KW-0798">TonB box</keyword>
<evidence type="ECO:0000256" key="6">
    <source>
        <dbReference type="ARBA" id="ARBA00022692"/>
    </source>
</evidence>
<proteinExistence type="inferred from homology"/>
<dbReference type="PROSITE" id="PS01156">
    <property type="entry name" value="TONB_DEPENDENT_REC_2"/>
    <property type="match status" value="1"/>
</dbReference>
<comment type="subcellular location">
    <subcellularLocation>
        <location evidence="1 14">Cell outer membrane</location>
        <topology evidence="1 14">Multi-pass membrane protein</topology>
    </subcellularLocation>
</comment>
<keyword evidence="5" id="KW-0410">Iron transport</keyword>
<feature type="chain" id="PRO_5043656179" evidence="17">
    <location>
        <begin position="48"/>
        <end position="736"/>
    </location>
</feature>
<dbReference type="PANTHER" id="PTHR32552:SF84">
    <property type="entry name" value="TONB-DEPENDENT RECEPTOR-RELATED"/>
    <property type="match status" value="1"/>
</dbReference>
<evidence type="ECO:0000256" key="15">
    <source>
        <dbReference type="PROSITE-ProRule" id="PRU10144"/>
    </source>
</evidence>
<comment type="caution">
    <text evidence="20">The sequence shown here is derived from an EMBL/GenBank/DDBJ whole genome shotgun (WGS) entry which is preliminary data.</text>
</comment>
<keyword evidence="9" id="KW-0406">Ion transport</keyword>
<dbReference type="InterPro" id="IPR037066">
    <property type="entry name" value="Plug_dom_sf"/>
</dbReference>
<keyword evidence="12 20" id="KW-0675">Receptor</keyword>
<dbReference type="SUPFAM" id="SSF56935">
    <property type="entry name" value="Porins"/>
    <property type="match status" value="1"/>
</dbReference>
<evidence type="ECO:0000256" key="9">
    <source>
        <dbReference type="ARBA" id="ARBA00023065"/>
    </source>
</evidence>
<dbReference type="PANTHER" id="PTHR32552">
    <property type="entry name" value="FERRICHROME IRON RECEPTOR-RELATED"/>
    <property type="match status" value="1"/>
</dbReference>
<feature type="signal peptide" evidence="17">
    <location>
        <begin position="1"/>
        <end position="47"/>
    </location>
</feature>
<dbReference type="Pfam" id="PF00593">
    <property type="entry name" value="TonB_dep_Rec_b-barrel"/>
    <property type="match status" value="1"/>
</dbReference>
<evidence type="ECO:0000256" key="17">
    <source>
        <dbReference type="SAM" id="SignalP"/>
    </source>
</evidence>
<evidence type="ECO:0000256" key="12">
    <source>
        <dbReference type="ARBA" id="ARBA00023170"/>
    </source>
</evidence>
<evidence type="ECO:0000256" key="1">
    <source>
        <dbReference type="ARBA" id="ARBA00004571"/>
    </source>
</evidence>
<feature type="domain" description="TonB-dependent receptor plug" evidence="19">
    <location>
        <begin position="90"/>
        <end position="193"/>
    </location>
</feature>
<dbReference type="InterPro" id="IPR039426">
    <property type="entry name" value="TonB-dep_rcpt-like"/>
</dbReference>
<keyword evidence="6 14" id="KW-0812">Transmembrane</keyword>
<dbReference type="InterPro" id="IPR000531">
    <property type="entry name" value="Beta-barrel_TonB"/>
</dbReference>
<dbReference type="GO" id="GO:0038023">
    <property type="term" value="F:signaling receptor activity"/>
    <property type="evidence" value="ECO:0007669"/>
    <property type="project" value="InterPro"/>
</dbReference>
<evidence type="ECO:0000313" key="21">
    <source>
        <dbReference type="Proteomes" id="UP001242045"/>
    </source>
</evidence>
<evidence type="ECO:0000256" key="4">
    <source>
        <dbReference type="ARBA" id="ARBA00022452"/>
    </source>
</evidence>
<evidence type="ECO:0000256" key="7">
    <source>
        <dbReference type="ARBA" id="ARBA00022729"/>
    </source>
</evidence>
<protein>
    <submittedName>
        <fullName evidence="20">Iron complex outermembrane receptor protein</fullName>
    </submittedName>
</protein>
<dbReference type="InterPro" id="IPR012910">
    <property type="entry name" value="Plug_dom"/>
</dbReference>
<gene>
    <name evidence="20" type="ORF">J2W31_000698</name>
</gene>
<reference evidence="20" key="1">
    <citation type="submission" date="2023-07" db="EMBL/GenBank/DDBJ databases">
        <title>Sorghum-associated microbial communities from plants grown in Nebraska, USA.</title>
        <authorList>
            <person name="Schachtman D."/>
        </authorList>
    </citation>
    <scope>NUCLEOTIDE SEQUENCE</scope>
    <source>
        <strain evidence="20">DS3754</strain>
    </source>
</reference>
<feature type="short sequence motif" description="TonB C-terminal box" evidence="15">
    <location>
        <begin position="719"/>
        <end position="736"/>
    </location>
</feature>
<evidence type="ECO:0000313" key="20">
    <source>
        <dbReference type="EMBL" id="MDP9891602.1"/>
    </source>
</evidence>
<keyword evidence="3 14" id="KW-0813">Transport</keyword>
<evidence type="ECO:0000256" key="13">
    <source>
        <dbReference type="ARBA" id="ARBA00023237"/>
    </source>
</evidence>
<keyword evidence="8" id="KW-0408">Iron</keyword>
<dbReference type="Gene3D" id="2.40.170.20">
    <property type="entry name" value="TonB-dependent receptor, beta-barrel domain"/>
    <property type="match status" value="1"/>
</dbReference>
<dbReference type="InterPro" id="IPR036942">
    <property type="entry name" value="Beta-barrel_TonB_sf"/>
</dbReference>
<evidence type="ECO:0000256" key="14">
    <source>
        <dbReference type="PROSITE-ProRule" id="PRU01360"/>
    </source>
</evidence>
<keyword evidence="13 14" id="KW-0998">Cell outer membrane</keyword>
<evidence type="ECO:0000256" key="16">
    <source>
        <dbReference type="RuleBase" id="RU003357"/>
    </source>
</evidence>
<dbReference type="AlphaFoldDB" id="A0AAW8CRP6"/>
<dbReference type="PROSITE" id="PS52016">
    <property type="entry name" value="TONB_DEPENDENT_REC_3"/>
    <property type="match status" value="1"/>
</dbReference>
<organism evidence="20 21">
    <name type="scientific">Variovorax boronicumulans</name>
    <dbReference type="NCBI Taxonomy" id="436515"/>
    <lineage>
        <taxon>Bacteria</taxon>
        <taxon>Pseudomonadati</taxon>
        <taxon>Pseudomonadota</taxon>
        <taxon>Betaproteobacteria</taxon>
        <taxon>Burkholderiales</taxon>
        <taxon>Comamonadaceae</taxon>
        <taxon>Variovorax</taxon>
    </lineage>
</organism>
<evidence type="ECO:0000256" key="3">
    <source>
        <dbReference type="ARBA" id="ARBA00022448"/>
    </source>
</evidence>
<evidence type="ECO:0000256" key="10">
    <source>
        <dbReference type="ARBA" id="ARBA00023077"/>
    </source>
</evidence>
<dbReference type="CDD" id="cd01347">
    <property type="entry name" value="ligand_gated_channel"/>
    <property type="match status" value="1"/>
</dbReference>
<evidence type="ECO:0000256" key="2">
    <source>
        <dbReference type="ARBA" id="ARBA00009810"/>
    </source>
</evidence>
<keyword evidence="4 14" id="KW-1134">Transmembrane beta strand</keyword>
<dbReference type="Pfam" id="PF07715">
    <property type="entry name" value="Plug"/>
    <property type="match status" value="1"/>
</dbReference>
<dbReference type="GO" id="GO:0015891">
    <property type="term" value="P:siderophore transport"/>
    <property type="evidence" value="ECO:0007669"/>
    <property type="project" value="InterPro"/>
</dbReference>
<evidence type="ECO:0000259" key="18">
    <source>
        <dbReference type="Pfam" id="PF00593"/>
    </source>
</evidence>
<dbReference type="GO" id="GO:0009279">
    <property type="term" value="C:cell outer membrane"/>
    <property type="evidence" value="ECO:0007669"/>
    <property type="project" value="UniProtKB-SubCell"/>
</dbReference>
<dbReference type="RefSeq" id="WP_307683831.1">
    <property type="nucleotide sequence ID" value="NZ_JAUSRD010000001.1"/>
</dbReference>
<accession>A0AAW8CRP6</accession>
<name>A0AAW8CRP6_9BURK</name>
<evidence type="ECO:0000256" key="11">
    <source>
        <dbReference type="ARBA" id="ARBA00023136"/>
    </source>
</evidence>
<feature type="domain" description="TonB-dependent receptor-like beta-barrel" evidence="18">
    <location>
        <begin position="281"/>
        <end position="704"/>
    </location>
</feature>
<evidence type="ECO:0000256" key="8">
    <source>
        <dbReference type="ARBA" id="ARBA00023004"/>
    </source>
</evidence>
<dbReference type="Gene3D" id="2.170.130.10">
    <property type="entry name" value="TonB-dependent receptor, plug domain"/>
    <property type="match status" value="1"/>
</dbReference>
<keyword evidence="7 17" id="KW-0732">Signal</keyword>